<evidence type="ECO:0000313" key="1">
    <source>
        <dbReference type="EMBL" id="CAF1608618.1"/>
    </source>
</evidence>
<feature type="non-terminal residue" evidence="2">
    <location>
        <position position="222"/>
    </location>
</feature>
<sequence>KCRSECTLKNVVDRKTFDEFEEYYSPETTIFWYTRNCCIFRILNRAFREKDFGIMLRFRFFLSDLFNQLKAGHDLLLQQALDSPTLLLYRGQRMPNHELWNLKTNCGQIISINTFLSTTKDKDVALMFAGENNHSNDGYQHVLFTIEIDVHSTDKSFAELTDRSAFKDEEEILLMCGTIFKVTEVHYSYELRVWIVNMTKVDSKNSYDVKYSSQRIEKLLGE</sequence>
<reference evidence="2" key="1">
    <citation type="submission" date="2021-02" db="EMBL/GenBank/DDBJ databases">
        <authorList>
            <person name="Nowell W R."/>
        </authorList>
    </citation>
    <scope>NUCLEOTIDE SEQUENCE</scope>
</reference>
<proteinExistence type="predicted"/>
<dbReference type="EMBL" id="CAJOBA010076679">
    <property type="protein sequence ID" value="CAF4421265.1"/>
    <property type="molecule type" value="Genomic_DNA"/>
</dbReference>
<evidence type="ECO:0000313" key="2">
    <source>
        <dbReference type="EMBL" id="CAF4421265.1"/>
    </source>
</evidence>
<evidence type="ECO:0000313" key="3">
    <source>
        <dbReference type="Proteomes" id="UP000682733"/>
    </source>
</evidence>
<dbReference type="EMBL" id="CAJNOK010052546">
    <property type="protein sequence ID" value="CAF1608618.1"/>
    <property type="molecule type" value="Genomic_DNA"/>
</dbReference>
<feature type="non-terminal residue" evidence="2">
    <location>
        <position position="1"/>
    </location>
</feature>
<name>A0A8S2W9B3_9BILA</name>
<dbReference type="PROSITE" id="PS51996">
    <property type="entry name" value="TR_MART"/>
    <property type="match status" value="1"/>
</dbReference>
<dbReference type="Proteomes" id="UP000682733">
    <property type="component" value="Unassembled WGS sequence"/>
</dbReference>
<accession>A0A8S2W9B3</accession>
<dbReference type="AlphaFoldDB" id="A0A8S2W9B3"/>
<comment type="caution">
    <text evidence="2">The sequence shown here is derived from an EMBL/GenBank/DDBJ whole genome shotgun (WGS) entry which is preliminary data.</text>
</comment>
<dbReference type="SUPFAM" id="SSF56399">
    <property type="entry name" value="ADP-ribosylation"/>
    <property type="match status" value="1"/>
</dbReference>
<organism evidence="2 3">
    <name type="scientific">Didymodactylos carnosus</name>
    <dbReference type="NCBI Taxonomy" id="1234261"/>
    <lineage>
        <taxon>Eukaryota</taxon>
        <taxon>Metazoa</taxon>
        <taxon>Spiralia</taxon>
        <taxon>Gnathifera</taxon>
        <taxon>Rotifera</taxon>
        <taxon>Eurotatoria</taxon>
        <taxon>Bdelloidea</taxon>
        <taxon>Philodinida</taxon>
        <taxon>Philodinidae</taxon>
        <taxon>Didymodactylos</taxon>
    </lineage>
</organism>
<dbReference type="Gene3D" id="3.90.176.10">
    <property type="entry name" value="Toxin ADP-ribosyltransferase, Chain A, domain 1"/>
    <property type="match status" value="1"/>
</dbReference>
<dbReference type="Proteomes" id="UP000677228">
    <property type="component" value="Unassembled WGS sequence"/>
</dbReference>
<protein>
    <submittedName>
        <fullName evidence="2">Uncharacterized protein</fullName>
    </submittedName>
</protein>
<gene>
    <name evidence="1" type="ORF">OVA965_LOCUS42528</name>
    <name evidence="2" type="ORF">TMI583_LOCUS44466</name>
</gene>